<proteinExistence type="predicted"/>
<keyword evidence="1" id="KW-0472">Membrane</keyword>
<reference evidence="2" key="1">
    <citation type="submission" date="2015-05" db="EMBL/GenBank/DDBJ databases">
        <authorList>
            <person name="Wang D.B."/>
            <person name="Wang M."/>
        </authorList>
    </citation>
    <scope>NUCLEOTIDE SEQUENCE [LARGE SCALE GENOMIC DNA]</scope>
    <source>
        <strain evidence="2">M72</strain>
    </source>
</reference>
<dbReference type="AlphaFoldDB" id="A0A0M6WKA7"/>
<organism evidence="2 5">
    <name type="scientific">Roseburia faecis</name>
    <dbReference type="NCBI Taxonomy" id="301302"/>
    <lineage>
        <taxon>Bacteria</taxon>
        <taxon>Bacillati</taxon>
        <taxon>Bacillota</taxon>
        <taxon>Clostridia</taxon>
        <taxon>Lachnospirales</taxon>
        <taxon>Lachnospiraceae</taxon>
        <taxon>Roseburia</taxon>
    </lineage>
</organism>
<dbReference type="EMBL" id="CVRR01000013">
    <property type="protein sequence ID" value="CRL36693.1"/>
    <property type="molecule type" value="Genomic_DNA"/>
</dbReference>
<keyword evidence="1" id="KW-0812">Transmembrane</keyword>
<name>A0A0M6WKA7_9FIRM</name>
<dbReference type="Proteomes" id="UP000095495">
    <property type="component" value="Unassembled WGS sequence"/>
</dbReference>
<evidence type="ECO:0000313" key="5">
    <source>
        <dbReference type="Proteomes" id="UP000049979"/>
    </source>
</evidence>
<sequence>MKWRGSYTVEAAVIIPVLIWTMAAAMCTGIDLLHEVREEHEEKQIEDMWAVDSFYQYQTLKEVKK</sequence>
<dbReference type="EMBL" id="CYXV01000007">
    <property type="protein sequence ID" value="CUM98564.1"/>
    <property type="molecule type" value="Genomic_DNA"/>
</dbReference>
<feature type="transmembrane region" description="Helical" evidence="1">
    <location>
        <begin position="12"/>
        <end position="33"/>
    </location>
</feature>
<evidence type="ECO:0000313" key="6">
    <source>
        <dbReference type="Proteomes" id="UP000095495"/>
    </source>
</evidence>
<keyword evidence="5" id="KW-1185">Reference proteome</keyword>
<evidence type="ECO:0000313" key="4">
    <source>
        <dbReference type="EMBL" id="MTR82737.1"/>
    </source>
</evidence>
<dbReference type="Proteomes" id="UP000049979">
    <property type="component" value="Unassembled WGS sequence"/>
</dbReference>
<dbReference type="OrthoDB" id="2057863at2"/>
<evidence type="ECO:0008006" key="8">
    <source>
        <dbReference type="Google" id="ProtNLM"/>
    </source>
</evidence>
<evidence type="ECO:0000256" key="1">
    <source>
        <dbReference type="SAM" id="Phobius"/>
    </source>
</evidence>
<dbReference type="EMBL" id="WNAL01000034">
    <property type="protein sequence ID" value="MTR82737.1"/>
    <property type="molecule type" value="Genomic_DNA"/>
</dbReference>
<dbReference type="RefSeq" id="WP_022045642.1">
    <property type="nucleotide sequence ID" value="NZ_CP173697.1"/>
</dbReference>
<keyword evidence="1" id="KW-1133">Transmembrane helix</keyword>
<reference evidence="4 7" key="3">
    <citation type="journal article" date="2019" name="Nat. Med.">
        <title>A library of human gut bacterial isolates paired with longitudinal multiomics data enables mechanistic microbiome research.</title>
        <authorList>
            <person name="Poyet M."/>
            <person name="Groussin M."/>
            <person name="Gibbons S.M."/>
            <person name="Avila-Pacheco J."/>
            <person name="Jiang X."/>
            <person name="Kearney S.M."/>
            <person name="Perrotta A.R."/>
            <person name="Berdy B."/>
            <person name="Zhao S."/>
            <person name="Lieberman T.D."/>
            <person name="Swanson P.K."/>
            <person name="Smith M."/>
            <person name="Roesemann S."/>
            <person name="Alexander J.E."/>
            <person name="Rich S.A."/>
            <person name="Livny J."/>
            <person name="Vlamakis H."/>
            <person name="Clish C."/>
            <person name="Bullock K."/>
            <person name="Deik A."/>
            <person name="Scott J."/>
            <person name="Pierce K.A."/>
            <person name="Xavier R.J."/>
            <person name="Alm E.J."/>
        </authorList>
    </citation>
    <scope>NUCLEOTIDE SEQUENCE [LARGE SCALE GENOMIC DNA]</scope>
    <source>
        <strain evidence="4 7">BIOML-A1</strain>
    </source>
</reference>
<dbReference type="STRING" id="301302.ERS852420_01971"/>
<evidence type="ECO:0000313" key="2">
    <source>
        <dbReference type="EMBL" id="CRL36693.1"/>
    </source>
</evidence>
<reference evidence="5" key="2">
    <citation type="submission" date="2015-05" db="EMBL/GenBank/DDBJ databases">
        <authorList>
            <consortium name="Pathogen Informatics"/>
        </authorList>
    </citation>
    <scope>NUCLEOTIDE SEQUENCE [LARGE SCALE GENOMIC DNA]</scope>
    <source>
        <strain evidence="3 6">2789STDY5608863</strain>
        <strain evidence="5">M72</strain>
    </source>
</reference>
<dbReference type="GeneID" id="99747423"/>
<protein>
    <recommendedName>
        <fullName evidence="8">TadE-like protein</fullName>
    </recommendedName>
</protein>
<accession>A0A0M6WKA7</accession>
<evidence type="ECO:0000313" key="3">
    <source>
        <dbReference type="EMBL" id="CUM98564.1"/>
    </source>
</evidence>
<evidence type="ECO:0000313" key="7">
    <source>
        <dbReference type="Proteomes" id="UP000446657"/>
    </source>
</evidence>
<dbReference type="Proteomes" id="UP000446657">
    <property type="component" value="Unassembled WGS sequence"/>
</dbReference>
<gene>
    <name evidence="3" type="ORF">ERS852420_01971</name>
    <name evidence="4" type="ORF">GMD30_13825</name>
    <name evidence="2" type="ORF">M72_26901</name>
</gene>